<evidence type="ECO:0000256" key="6">
    <source>
        <dbReference type="ARBA" id="ARBA00015080"/>
    </source>
</evidence>
<dbReference type="Pfam" id="PF00485">
    <property type="entry name" value="PRK"/>
    <property type="match status" value="1"/>
</dbReference>
<dbReference type="InterPro" id="IPR006083">
    <property type="entry name" value="PRK/URK"/>
</dbReference>
<evidence type="ECO:0000256" key="15">
    <source>
        <dbReference type="RuleBase" id="RU003530"/>
    </source>
</evidence>
<dbReference type="OrthoDB" id="1550976at2"/>
<dbReference type="PATRIC" id="fig|1614.7.peg.659"/>
<dbReference type="UniPathway" id="UPA00241">
    <property type="reaction ID" value="UER00352"/>
</dbReference>
<evidence type="ECO:0000256" key="14">
    <source>
        <dbReference type="HAMAP-Rule" id="MF_00215"/>
    </source>
</evidence>
<comment type="caution">
    <text evidence="17">The sequence shown here is derived from an EMBL/GenBank/DDBJ whole genome shotgun (WGS) entry which is preliminary data.</text>
</comment>
<keyword evidence="10 14" id="KW-0418">Kinase</keyword>
<evidence type="ECO:0000256" key="2">
    <source>
        <dbReference type="ARBA" id="ARBA00004496"/>
    </source>
</evidence>
<proteinExistence type="inferred from homology"/>
<dbReference type="InterPro" id="IPR027417">
    <property type="entry name" value="P-loop_NTPase"/>
</dbReference>
<reference evidence="17 18" key="1">
    <citation type="submission" date="2014-06" db="EMBL/GenBank/DDBJ databases">
        <title>Functional and comparative genomic analyses of the Drosophila gut microbiota identify candidate symbiosis factors.</title>
        <authorList>
            <person name="Newell P.D."/>
            <person name="Chaston J.M."/>
            <person name="Douglas A.E."/>
        </authorList>
    </citation>
    <scope>NUCLEOTIDE SEQUENCE [LARGE SCALE GENOMIC DNA]</scope>
    <source>
        <strain evidence="17 18">DmCS_002</strain>
    </source>
</reference>
<evidence type="ECO:0000256" key="7">
    <source>
        <dbReference type="ARBA" id="ARBA00022490"/>
    </source>
</evidence>
<dbReference type="Gene3D" id="3.40.50.300">
    <property type="entry name" value="P-loop containing nucleotide triphosphate hydrolases"/>
    <property type="match status" value="1"/>
</dbReference>
<organism evidence="17 18">
    <name type="scientific">Fructilactobacillus fructivorans</name>
    <dbReference type="NCBI Taxonomy" id="1614"/>
    <lineage>
        <taxon>Bacteria</taxon>
        <taxon>Bacillati</taxon>
        <taxon>Bacillota</taxon>
        <taxon>Bacilli</taxon>
        <taxon>Lactobacillales</taxon>
        <taxon>Lactobacillaceae</taxon>
        <taxon>Fructilactobacillus</taxon>
    </lineage>
</organism>
<evidence type="ECO:0000256" key="9">
    <source>
        <dbReference type="ARBA" id="ARBA00022741"/>
    </source>
</evidence>
<dbReference type="AlphaFoldDB" id="A0A0C1PQ47"/>
<dbReference type="CDD" id="cd02025">
    <property type="entry name" value="PanK"/>
    <property type="match status" value="1"/>
</dbReference>
<dbReference type="EC" id="2.7.1.33" evidence="5 14"/>
<name>A0A0C1PQ47_9LACO</name>
<evidence type="ECO:0000259" key="16">
    <source>
        <dbReference type="Pfam" id="PF00485"/>
    </source>
</evidence>
<dbReference type="PIRSF" id="PIRSF000545">
    <property type="entry name" value="Pantothenate_kin"/>
    <property type="match status" value="1"/>
</dbReference>
<evidence type="ECO:0000256" key="3">
    <source>
        <dbReference type="ARBA" id="ARBA00005225"/>
    </source>
</evidence>
<evidence type="ECO:0000256" key="8">
    <source>
        <dbReference type="ARBA" id="ARBA00022679"/>
    </source>
</evidence>
<dbReference type="RefSeq" id="WP_039144122.1">
    <property type="nucleotide sequence ID" value="NZ_JOJZ01000013.1"/>
</dbReference>
<evidence type="ECO:0000256" key="10">
    <source>
        <dbReference type="ARBA" id="ARBA00022777"/>
    </source>
</evidence>
<dbReference type="EMBL" id="JOJZ01000013">
    <property type="protein sequence ID" value="KID42021.1"/>
    <property type="molecule type" value="Genomic_DNA"/>
</dbReference>
<dbReference type="HAMAP" id="MF_00215">
    <property type="entry name" value="Pantothen_kinase_1"/>
    <property type="match status" value="1"/>
</dbReference>
<evidence type="ECO:0000313" key="17">
    <source>
        <dbReference type="EMBL" id="KID42021.1"/>
    </source>
</evidence>
<keyword evidence="9 14" id="KW-0547">Nucleotide-binding</keyword>
<accession>A0A0C1PQ47</accession>
<gene>
    <name evidence="14" type="primary">coaA</name>
    <name evidence="17" type="ORF">LfDm3_0689</name>
</gene>
<feature type="domain" description="Phosphoribulokinase/uridine kinase" evidence="16">
    <location>
        <begin position="82"/>
        <end position="230"/>
    </location>
</feature>
<evidence type="ECO:0000256" key="1">
    <source>
        <dbReference type="ARBA" id="ARBA00001206"/>
    </source>
</evidence>
<evidence type="ECO:0000256" key="5">
    <source>
        <dbReference type="ARBA" id="ARBA00012102"/>
    </source>
</evidence>
<dbReference type="GO" id="GO:0004594">
    <property type="term" value="F:pantothenate kinase activity"/>
    <property type="evidence" value="ECO:0007669"/>
    <property type="project" value="UniProtKB-UniRule"/>
</dbReference>
<comment type="pathway">
    <text evidence="3 14 15">Cofactor biosynthesis; coenzyme A biosynthesis; CoA from (R)-pantothenate: step 1/5.</text>
</comment>
<dbReference type="PANTHER" id="PTHR10285">
    <property type="entry name" value="URIDINE KINASE"/>
    <property type="match status" value="1"/>
</dbReference>
<keyword evidence="7 14" id="KW-0963">Cytoplasm</keyword>
<evidence type="ECO:0000256" key="13">
    <source>
        <dbReference type="ARBA" id="ARBA00032866"/>
    </source>
</evidence>
<dbReference type="GeneID" id="74913359"/>
<comment type="catalytic activity">
    <reaction evidence="1 14 15">
        <text>(R)-pantothenate + ATP = (R)-4'-phosphopantothenate + ADP + H(+)</text>
        <dbReference type="Rhea" id="RHEA:16373"/>
        <dbReference type="ChEBI" id="CHEBI:10986"/>
        <dbReference type="ChEBI" id="CHEBI:15378"/>
        <dbReference type="ChEBI" id="CHEBI:29032"/>
        <dbReference type="ChEBI" id="CHEBI:30616"/>
        <dbReference type="ChEBI" id="CHEBI:456216"/>
        <dbReference type="EC" id="2.7.1.33"/>
    </reaction>
</comment>
<dbReference type="SUPFAM" id="SSF52540">
    <property type="entry name" value="P-loop containing nucleoside triphosphate hydrolases"/>
    <property type="match status" value="1"/>
</dbReference>
<evidence type="ECO:0000256" key="12">
    <source>
        <dbReference type="ARBA" id="ARBA00022993"/>
    </source>
</evidence>
<dbReference type="GO" id="GO:0015937">
    <property type="term" value="P:coenzyme A biosynthetic process"/>
    <property type="evidence" value="ECO:0007669"/>
    <property type="project" value="UniProtKB-UniRule"/>
</dbReference>
<evidence type="ECO:0000256" key="4">
    <source>
        <dbReference type="ARBA" id="ARBA00006087"/>
    </source>
</evidence>
<feature type="binding site" evidence="14">
    <location>
        <begin position="87"/>
        <end position="94"/>
    </location>
    <ligand>
        <name>ATP</name>
        <dbReference type="ChEBI" id="CHEBI:30616"/>
    </ligand>
</feature>
<evidence type="ECO:0000313" key="18">
    <source>
        <dbReference type="Proteomes" id="UP000031397"/>
    </source>
</evidence>
<dbReference type="InterPro" id="IPR004566">
    <property type="entry name" value="PanK"/>
</dbReference>
<keyword evidence="18" id="KW-1185">Reference proteome</keyword>
<keyword evidence="12 14" id="KW-0173">Coenzyme A biosynthesis</keyword>
<dbReference type="NCBIfam" id="TIGR00554">
    <property type="entry name" value="panK_bact"/>
    <property type="match status" value="1"/>
</dbReference>
<comment type="similarity">
    <text evidence="4 14 15">Belongs to the prokaryotic pantothenate kinase family.</text>
</comment>
<keyword evidence="11 14" id="KW-0067">ATP-binding</keyword>
<dbReference type="Proteomes" id="UP000031397">
    <property type="component" value="Unassembled WGS sequence"/>
</dbReference>
<protein>
    <recommendedName>
        <fullName evidence="6 14">Pantothenate kinase</fullName>
        <ecNumber evidence="5 14">2.7.1.33</ecNumber>
    </recommendedName>
    <alternativeName>
        <fullName evidence="13 14">Pantothenic acid kinase</fullName>
    </alternativeName>
</protein>
<comment type="subcellular location">
    <subcellularLocation>
        <location evidence="2 14 15">Cytoplasm</location>
    </subcellularLocation>
</comment>
<sequence length="304" mass="35619">MKDFYEFSKNEWKEFYPNESAPITQANLERLKAFNDQISLDDVSNIYMPLVHLLELASKHYQNWENTESHFLKRLTPKIPFIIGISGSVAVGKSTAARLLRYLFTDLLPDMKTQLITTDGFLYPTKILKEKGILDRKGFPESYDMESLIQFLVKIKAGVKEVKAPVYSHQTYDIIPNRYDVIKNPDILIIEGINTLQIPDHQKLYIGDFTDFSIYIDADPKLIETWYLNRFKKLMKTAFKDPTNYYYKYAKEEPQKAIEMAENVWNTVNLPNLNEYILPTRERANLIIHKGKGHIVDKVYLRKY</sequence>
<keyword evidence="8 14" id="KW-0808">Transferase</keyword>
<dbReference type="GO" id="GO:0005524">
    <property type="term" value="F:ATP binding"/>
    <property type="evidence" value="ECO:0007669"/>
    <property type="project" value="UniProtKB-UniRule"/>
</dbReference>
<evidence type="ECO:0000256" key="11">
    <source>
        <dbReference type="ARBA" id="ARBA00022840"/>
    </source>
</evidence>
<dbReference type="GO" id="GO:0005737">
    <property type="term" value="C:cytoplasm"/>
    <property type="evidence" value="ECO:0007669"/>
    <property type="project" value="UniProtKB-SubCell"/>
</dbReference>